<evidence type="ECO:0000259" key="15">
    <source>
        <dbReference type="Pfam" id="PF12632"/>
    </source>
</evidence>
<dbReference type="EMBL" id="JAAAJB010000009">
    <property type="protein sequence ID" value="KAG0270225.1"/>
    <property type="molecule type" value="Genomic_DNA"/>
</dbReference>
<organism evidence="16 17">
    <name type="scientific">Actinomortierella ambigua</name>
    <dbReference type="NCBI Taxonomy" id="1343610"/>
    <lineage>
        <taxon>Eukaryota</taxon>
        <taxon>Fungi</taxon>
        <taxon>Fungi incertae sedis</taxon>
        <taxon>Mucoromycota</taxon>
        <taxon>Mortierellomycotina</taxon>
        <taxon>Mortierellomycetes</taxon>
        <taxon>Mortierellales</taxon>
        <taxon>Mortierellaceae</taxon>
        <taxon>Actinomortierella</taxon>
    </lineage>
</organism>
<evidence type="ECO:0000256" key="7">
    <source>
        <dbReference type="ARBA" id="ARBA00022692"/>
    </source>
</evidence>
<feature type="compositionally biased region" description="Basic and acidic residues" evidence="13">
    <location>
        <begin position="978"/>
        <end position="989"/>
    </location>
</feature>
<keyword evidence="12" id="KW-0539">Nucleus</keyword>
<evidence type="ECO:0000256" key="3">
    <source>
        <dbReference type="ARBA" id="ARBA00004651"/>
    </source>
</evidence>
<keyword evidence="7 14" id="KW-0812">Transmembrane</keyword>
<reference evidence="16" key="1">
    <citation type="journal article" date="2020" name="Fungal Divers.">
        <title>Resolving the Mortierellaceae phylogeny through synthesis of multi-gene phylogenetics and phylogenomics.</title>
        <authorList>
            <person name="Vandepol N."/>
            <person name="Liber J."/>
            <person name="Desiro A."/>
            <person name="Na H."/>
            <person name="Kennedy M."/>
            <person name="Barry K."/>
            <person name="Grigoriev I.V."/>
            <person name="Miller A.N."/>
            <person name="O'Donnell K."/>
            <person name="Stajich J.E."/>
            <person name="Bonito G."/>
        </authorList>
    </citation>
    <scope>NUCLEOTIDE SEQUENCE</scope>
    <source>
        <strain evidence="16">BC1065</strain>
    </source>
</reference>
<protein>
    <recommendedName>
        <fullName evidence="5">Vezatin</fullName>
    </recommendedName>
</protein>
<dbReference type="OrthoDB" id="21151at2759"/>
<feature type="transmembrane region" description="Helical" evidence="14">
    <location>
        <begin position="130"/>
        <end position="148"/>
    </location>
</feature>
<evidence type="ECO:0000256" key="9">
    <source>
        <dbReference type="ARBA" id="ARBA00022989"/>
    </source>
</evidence>
<feature type="compositionally biased region" description="Low complexity" evidence="13">
    <location>
        <begin position="864"/>
        <end position="877"/>
    </location>
</feature>
<keyword evidence="17" id="KW-1185">Reference proteome</keyword>
<evidence type="ECO:0000256" key="5">
    <source>
        <dbReference type="ARBA" id="ARBA00018125"/>
    </source>
</evidence>
<feature type="compositionally biased region" description="Low complexity" evidence="13">
    <location>
        <begin position="408"/>
        <end position="417"/>
    </location>
</feature>
<sequence>MADVVVYEDSPLAQYLHDLQVEQPVDELQHAPVPVHEPPPPPDSLTKRIADNACGMLGSIVDYLSEAFSSSSSEVEDAEFEERFKYLICTSPFLNRAATLHAHERGRRTDGNSLPDEIEYSARYFSPGRFGYSLGFGSLMALAAHTVLGRTRIGRAPWFRPMFVRPMATGIALATSLWIIRLLRRRRTQRTQRRALRSLQLLVHQCHTFDSRVNRAMMVVQEIELVSRGYRLSTPLAPISRIEQASKTRRCNLVRAQLLSSLDTSSALFQRATETLQSHIDEKRLHTLLDMYNIASSSHPDSPVHDDETVVDMNSLRSPGFGNDDNLNGSLGSLAGDPTANSSQQDPHIVVASPTYDATSPYQAFFNGSMASSSTTTTAAAPDTANSGAPPRRSRNSLNLGRRRRRASSAVSSRPSSFYEGAAVPAASGSRPSSFYEGTFAAAMMANNANSTPASAPIVHARSAASRSRSRPRRHHTSWSSGEESDNGNLQLPSMTMMMMASPRSSIYSTNTSPTTAPVQEPPSPPGMTSLERLRRNYQRMHGHRREFLCELMSIRRKSRKERHGIHQVLKDYDKNWLVAATLLENSVTELETLVNELNKVLDEELYTLPRIDTGAQSAEDTATNKQIQPFVQRLALMEQCVRGIQAKLYICNEDIKDAVKQDSSDTEKQRLLELQFDSISQDIDMISTEWQLGKSALGRVLDPQSCSAPQGSKKKDNQNDLVDHALLEQALCNTDQAIRQVYDALEQLDDPQRLHTLATTQEEVFEASTDAASMTLDRRVGLGIHRSDGTKMTRAERIAYQKAQREQEELLRERSRVTFRMVDELKNVLGQRRHLREGDLNNNNNINSNNNNNNNNTEDFPVTTTTSTSSSQGATGTTFTTTITITATTPAPVSLTMPQMLPPTAYPIAESLASPTIAPSESCYPSDDETPKGERSIYFTGSSFYEEDLVPLDQPMEEITAWTTETKPTFSSLGSETLHRSSEELQQE</sequence>
<feature type="region of interest" description="Disordered" evidence="13">
    <location>
        <begin position="451"/>
        <end position="491"/>
    </location>
</feature>
<dbReference type="GO" id="GO:0017022">
    <property type="term" value="F:myosin binding"/>
    <property type="evidence" value="ECO:0007669"/>
    <property type="project" value="InterPro"/>
</dbReference>
<feature type="compositionally biased region" description="Polar residues" evidence="13">
    <location>
        <begin position="966"/>
        <end position="976"/>
    </location>
</feature>
<dbReference type="PANTHER" id="PTHR15989:SF5">
    <property type="entry name" value="VEZATIN"/>
    <property type="match status" value="1"/>
</dbReference>
<evidence type="ECO:0000256" key="6">
    <source>
        <dbReference type="ARBA" id="ARBA00022475"/>
    </source>
</evidence>
<dbReference type="GO" id="GO:0005886">
    <property type="term" value="C:plasma membrane"/>
    <property type="evidence" value="ECO:0007669"/>
    <property type="project" value="UniProtKB-SubCell"/>
</dbReference>
<feature type="region of interest" description="Disordered" evidence="13">
    <location>
        <begin position="313"/>
        <end position="345"/>
    </location>
</feature>
<feature type="region of interest" description="Disordered" evidence="13">
    <location>
        <begin position="966"/>
        <end position="989"/>
    </location>
</feature>
<dbReference type="Pfam" id="PF12632">
    <property type="entry name" value="Vezatin"/>
    <property type="match status" value="2"/>
</dbReference>
<feature type="domain" description="Myosin-binding" evidence="15">
    <location>
        <begin position="173"/>
        <end position="297"/>
    </location>
</feature>
<evidence type="ECO:0000256" key="8">
    <source>
        <dbReference type="ARBA" id="ARBA00022949"/>
    </source>
</evidence>
<feature type="compositionally biased region" description="Basic residues" evidence="13">
    <location>
        <begin position="468"/>
        <end position="477"/>
    </location>
</feature>
<feature type="compositionally biased region" description="Low complexity" evidence="13">
    <location>
        <begin position="451"/>
        <end position="467"/>
    </location>
</feature>
<dbReference type="GO" id="GO:0005634">
    <property type="term" value="C:nucleus"/>
    <property type="evidence" value="ECO:0007669"/>
    <property type="project" value="UniProtKB-SubCell"/>
</dbReference>
<gene>
    <name evidence="16" type="ORF">DFQ27_009603</name>
</gene>
<evidence type="ECO:0000256" key="13">
    <source>
        <dbReference type="SAM" id="MobiDB-lite"/>
    </source>
</evidence>
<evidence type="ECO:0000256" key="10">
    <source>
        <dbReference type="ARBA" id="ARBA00023054"/>
    </source>
</evidence>
<evidence type="ECO:0000256" key="14">
    <source>
        <dbReference type="SAM" id="Phobius"/>
    </source>
</evidence>
<evidence type="ECO:0000256" key="2">
    <source>
        <dbReference type="ARBA" id="ARBA00004536"/>
    </source>
</evidence>
<feature type="compositionally biased region" description="Polar residues" evidence="13">
    <location>
        <begin position="505"/>
        <end position="518"/>
    </location>
</feature>
<accession>A0A9P6UD41</accession>
<comment type="subcellular location">
    <subcellularLocation>
        <location evidence="2">Cell junction</location>
        <location evidence="2">Adherens junction</location>
    </subcellularLocation>
    <subcellularLocation>
        <location evidence="3">Cell membrane</location>
        <topology evidence="3">Multi-pass membrane protein</topology>
    </subcellularLocation>
    <subcellularLocation>
        <location evidence="1">Nucleus</location>
    </subcellularLocation>
</comment>
<evidence type="ECO:0000256" key="12">
    <source>
        <dbReference type="ARBA" id="ARBA00023242"/>
    </source>
</evidence>
<comment type="caution">
    <text evidence="16">The sequence shown here is derived from an EMBL/GenBank/DDBJ whole genome shotgun (WGS) entry which is preliminary data.</text>
</comment>
<feature type="domain" description="Myosin-binding" evidence="15">
    <location>
        <begin position="530"/>
        <end position="649"/>
    </location>
</feature>
<evidence type="ECO:0000256" key="4">
    <source>
        <dbReference type="ARBA" id="ARBA00007245"/>
    </source>
</evidence>
<dbReference type="InterPro" id="IPR026858">
    <property type="entry name" value="Vezatin"/>
</dbReference>
<dbReference type="PANTHER" id="PTHR15989">
    <property type="entry name" value="VEZATIN"/>
    <property type="match status" value="1"/>
</dbReference>
<evidence type="ECO:0000313" key="16">
    <source>
        <dbReference type="EMBL" id="KAG0270225.1"/>
    </source>
</evidence>
<name>A0A9P6UD41_9FUNG</name>
<feature type="compositionally biased region" description="Low complexity" evidence="13">
    <location>
        <begin position="842"/>
        <end position="857"/>
    </location>
</feature>
<dbReference type="AlphaFoldDB" id="A0A9P6UD41"/>
<keyword evidence="8" id="KW-0965">Cell junction</keyword>
<dbReference type="Proteomes" id="UP000807716">
    <property type="component" value="Unassembled WGS sequence"/>
</dbReference>
<dbReference type="InterPro" id="IPR026859">
    <property type="entry name" value="Myosin-bd"/>
</dbReference>
<keyword evidence="10" id="KW-0175">Coiled coil</keyword>
<keyword evidence="11 14" id="KW-0472">Membrane</keyword>
<keyword evidence="9 14" id="KW-1133">Transmembrane helix</keyword>
<dbReference type="GO" id="GO:0098609">
    <property type="term" value="P:cell-cell adhesion"/>
    <property type="evidence" value="ECO:0007669"/>
    <property type="project" value="InterPro"/>
</dbReference>
<evidence type="ECO:0000256" key="11">
    <source>
        <dbReference type="ARBA" id="ARBA00023136"/>
    </source>
</evidence>
<feature type="compositionally biased region" description="Low complexity" evidence="13">
    <location>
        <begin position="373"/>
        <end position="387"/>
    </location>
</feature>
<comment type="similarity">
    <text evidence="4">Belongs to the vezatin family.</text>
</comment>
<feature type="transmembrane region" description="Helical" evidence="14">
    <location>
        <begin position="163"/>
        <end position="183"/>
    </location>
</feature>
<feature type="region of interest" description="Disordered" evidence="13">
    <location>
        <begin position="836"/>
        <end position="877"/>
    </location>
</feature>
<evidence type="ECO:0000313" key="17">
    <source>
        <dbReference type="Proteomes" id="UP000807716"/>
    </source>
</evidence>
<feature type="region of interest" description="Disordered" evidence="13">
    <location>
        <begin position="505"/>
        <end position="527"/>
    </location>
</feature>
<feature type="region of interest" description="Disordered" evidence="13">
    <location>
        <begin position="373"/>
        <end position="432"/>
    </location>
</feature>
<evidence type="ECO:0000256" key="1">
    <source>
        <dbReference type="ARBA" id="ARBA00004123"/>
    </source>
</evidence>
<proteinExistence type="inferred from homology"/>
<keyword evidence="6" id="KW-1003">Cell membrane</keyword>